<dbReference type="SUPFAM" id="SSF54001">
    <property type="entry name" value="Cysteine proteinases"/>
    <property type="match status" value="1"/>
</dbReference>
<sequence length="176" mass="19186">MIRSAPQPGDIGLTTIEGPIGVLVRFGQWINGTGFGMYEHAFVVLPGGRLIEAMPSGARIRPLADYDGKHVLYVAPAGLTYSHRVLIAETAAAYEGVGYSFADYLALALRRLRIPAPGLRRFIASTRHMICSQLADQAYTDAGVQLFADGRWPGWVTPGDLFQLLAVQDRQENVDV</sequence>
<dbReference type="KEGG" id="kic:KCMC57_64480"/>
<protein>
    <submittedName>
        <fullName evidence="1">Uncharacterized protein</fullName>
    </submittedName>
</protein>
<keyword evidence="1" id="KW-0614">Plasmid</keyword>
<name>A0AB33KF57_9ACTN</name>
<dbReference type="AlphaFoldDB" id="A0AB33KF57"/>
<proteinExistence type="predicted"/>
<dbReference type="InterPro" id="IPR038765">
    <property type="entry name" value="Papain-like_cys_pep_sf"/>
</dbReference>
<dbReference type="EMBL" id="AP035882">
    <property type="protein sequence ID" value="BFP50080.1"/>
    <property type="molecule type" value="Genomic_DNA"/>
</dbReference>
<geneLocation type="plasmid" evidence="1">
    <name>pCMC57_01</name>
</geneLocation>
<organism evidence="1">
    <name type="scientific">Kitasatospora sp. CMC57</name>
    <dbReference type="NCBI Taxonomy" id="3231513"/>
    <lineage>
        <taxon>Bacteria</taxon>
        <taxon>Bacillati</taxon>
        <taxon>Actinomycetota</taxon>
        <taxon>Actinomycetes</taxon>
        <taxon>Kitasatosporales</taxon>
        <taxon>Streptomycetaceae</taxon>
        <taxon>Kitasatospora</taxon>
    </lineage>
</organism>
<dbReference type="Gene3D" id="3.90.1720.10">
    <property type="entry name" value="endopeptidase domain like (from Nostoc punctiforme)"/>
    <property type="match status" value="1"/>
</dbReference>
<dbReference type="RefSeq" id="WP_407992320.1">
    <property type="nucleotide sequence ID" value="NZ_AP035882.1"/>
</dbReference>
<evidence type="ECO:0000313" key="1">
    <source>
        <dbReference type="EMBL" id="BFP50080.1"/>
    </source>
</evidence>
<accession>A0AB33KF57</accession>
<reference evidence="1" key="1">
    <citation type="submission" date="2024-07" db="EMBL/GenBank/DDBJ databases">
        <title>Complete genome sequences of cellulolytic bacteria, Kitasatospora sp. CMC57 and Streptomyces sp. CMC78, isolated from Japanese agricultural soil.</title>
        <authorList>
            <person name="Hashimoto T."/>
            <person name="Ito M."/>
            <person name="Iwamoto M."/>
            <person name="Fukahori D."/>
            <person name="Shoda T."/>
            <person name="Sakoda M."/>
            <person name="Morohoshi T."/>
            <person name="Mitsuboshi M."/>
            <person name="Nishizawa T."/>
        </authorList>
    </citation>
    <scope>NUCLEOTIDE SEQUENCE</scope>
    <source>
        <strain evidence="1">CMC57</strain>
        <plasmid evidence="1">pCMC57_01</plasmid>
    </source>
</reference>
<gene>
    <name evidence="1" type="ORF">KCMC57_64480</name>
</gene>